<feature type="compositionally biased region" description="Basic and acidic residues" evidence="2">
    <location>
        <begin position="258"/>
        <end position="271"/>
    </location>
</feature>
<feature type="region of interest" description="Disordered" evidence="2">
    <location>
        <begin position="706"/>
        <end position="736"/>
    </location>
</feature>
<feature type="non-terminal residue" evidence="3">
    <location>
        <position position="1"/>
    </location>
</feature>
<feature type="region of interest" description="Disordered" evidence="2">
    <location>
        <begin position="124"/>
        <end position="173"/>
    </location>
</feature>
<feature type="compositionally biased region" description="Polar residues" evidence="2">
    <location>
        <begin position="311"/>
        <end position="333"/>
    </location>
</feature>
<dbReference type="Proteomes" id="UP001283361">
    <property type="component" value="Unassembled WGS sequence"/>
</dbReference>
<gene>
    <name evidence="3" type="ORF">RRG08_014857</name>
</gene>
<evidence type="ECO:0000313" key="3">
    <source>
        <dbReference type="EMBL" id="KAK3790388.1"/>
    </source>
</evidence>
<feature type="coiled-coil region" evidence="1">
    <location>
        <begin position="985"/>
        <end position="1012"/>
    </location>
</feature>
<feature type="compositionally biased region" description="Polar residues" evidence="2">
    <location>
        <begin position="805"/>
        <end position="822"/>
    </location>
</feature>
<evidence type="ECO:0000313" key="4">
    <source>
        <dbReference type="Proteomes" id="UP001283361"/>
    </source>
</evidence>
<feature type="compositionally biased region" description="Low complexity" evidence="2">
    <location>
        <begin position="624"/>
        <end position="641"/>
    </location>
</feature>
<keyword evidence="1" id="KW-0175">Coiled coil</keyword>
<name>A0AAE1AMH6_9GAST</name>
<keyword evidence="4" id="KW-1185">Reference proteome</keyword>
<feature type="region of interest" description="Disordered" evidence="2">
    <location>
        <begin position="852"/>
        <end position="871"/>
    </location>
</feature>
<feature type="region of interest" description="Disordered" evidence="2">
    <location>
        <begin position="244"/>
        <end position="375"/>
    </location>
</feature>
<sequence length="1041" mass="109979">MKLSPSVSPNTSRLEPALLRSVDRRGREGRRINASFPLYFPPPPLSNSHILPSTYVNLYSSSLTDICISLRDSHTRCLRSSRSGTPAALLLNYVIVGLHTGRVSFLRRGIFQAVFSQRHLASGMNPRVSPKTRPAPPANGKVGVSRSLNNGGGVIASHLKDGEGSRSKNYDPGHLDIVTRQLPLPSTVSEASSVHLNTSANSGAAKLAAKDSKTPKPVIAVHSLGGGQVTYSDAEVINVTSGKGDNVARDAATGLDRGNPKDFGNVREKTGTSRPTESPLRDKPRQVSAPHSNGFNYPSGTSSPDVREQKSNISTAASSGCKQSPAASRSQSFHAEAAAGHAGNKITRSRSLSREVSASSSPNSEFHHGRPTQDHLRSRVDKFALSLPSSTATFIDPPAEAAPSTAGAGISHVANISSSLSRPIINSPSGTKRDTGHVLSVRFADVGPICCEAQAAVSEKTAKTCDSTAARYLGHVLTAASAENIPGVDAAIRLCSNTTSKKIYIDTVKKPVSNRSDLIDTVKKPVWNRSDLSNPEIDNTRIESLMACTKGQVLGTENDPIGGFLNGRYQDSLSLAYLRKNGFQQIRAGSLQQLEPATSSPCHALPRHPDLYMAHGGAEAADRNSSSSNISPSGSFGSPSPLRVSDHLSPLTARSCNYIFSPLAQTSNSCSSVTSGGKITCSGHWSLTPSSSLSSTSSSLSKEAAVATPASSASPSTPVISHHLPRRARLPSGSCSDEPPFSLMLMSSSSSSSLLLPTSSPSSSPTATAAGAPSRSSTKAFPSRDPVLSANLSSPGSKPKLLAFNLSSGSDAPSTTYNNADHSNPKPFHPLTPTSVQDAVSLSLRSSLLTPSALSSSDVGSSISSSATSLSSGRQHHNLSLQHSLLFPFPPGESPTSSPSLSSKAVPDSRGSLASLIKKESIAASYQLEYCWFCGRPMPPFGARVTLHQALPTQWLFLTHHGPAVQNKHVAPVFDSILLMSLSGGEEHLEKLAELEKLLAQAQSEKVKLVEEQVRIRESEMLALQKNEVLERELQQVKLRE</sequence>
<evidence type="ECO:0000256" key="1">
    <source>
        <dbReference type="SAM" id="Coils"/>
    </source>
</evidence>
<protein>
    <submittedName>
        <fullName evidence="3">Uncharacterized protein</fullName>
    </submittedName>
</protein>
<proteinExistence type="predicted"/>
<evidence type="ECO:0000256" key="2">
    <source>
        <dbReference type="SAM" id="MobiDB-lite"/>
    </source>
</evidence>
<accession>A0AAE1AMH6</accession>
<organism evidence="3 4">
    <name type="scientific">Elysia crispata</name>
    <name type="common">lettuce slug</name>
    <dbReference type="NCBI Taxonomy" id="231223"/>
    <lineage>
        <taxon>Eukaryota</taxon>
        <taxon>Metazoa</taxon>
        <taxon>Spiralia</taxon>
        <taxon>Lophotrochozoa</taxon>
        <taxon>Mollusca</taxon>
        <taxon>Gastropoda</taxon>
        <taxon>Heterobranchia</taxon>
        <taxon>Euthyneura</taxon>
        <taxon>Panpulmonata</taxon>
        <taxon>Sacoglossa</taxon>
        <taxon>Placobranchoidea</taxon>
        <taxon>Plakobranchidae</taxon>
        <taxon>Elysia</taxon>
    </lineage>
</organism>
<feature type="compositionally biased region" description="Low complexity" evidence="2">
    <location>
        <begin position="754"/>
        <end position="778"/>
    </location>
</feature>
<dbReference type="EMBL" id="JAWDGP010001541">
    <property type="protein sequence ID" value="KAK3790388.1"/>
    <property type="molecule type" value="Genomic_DNA"/>
</dbReference>
<feature type="region of interest" description="Disordered" evidence="2">
    <location>
        <begin position="754"/>
        <end position="834"/>
    </location>
</feature>
<feature type="compositionally biased region" description="Basic and acidic residues" evidence="2">
    <location>
        <begin position="158"/>
        <end position="173"/>
    </location>
</feature>
<feature type="compositionally biased region" description="Low complexity" evidence="2">
    <location>
        <begin position="706"/>
        <end position="719"/>
    </location>
</feature>
<feature type="compositionally biased region" description="Basic and acidic residues" evidence="2">
    <location>
        <begin position="365"/>
        <end position="375"/>
    </location>
</feature>
<feature type="region of interest" description="Disordered" evidence="2">
    <location>
        <begin position="617"/>
        <end position="642"/>
    </location>
</feature>
<dbReference type="AlphaFoldDB" id="A0AAE1AMH6"/>
<comment type="caution">
    <text evidence="3">The sequence shown here is derived from an EMBL/GenBank/DDBJ whole genome shotgun (WGS) entry which is preliminary data.</text>
</comment>
<feature type="compositionally biased region" description="Polar residues" evidence="2">
    <location>
        <begin position="289"/>
        <end position="304"/>
    </location>
</feature>
<reference evidence="3" key="1">
    <citation type="journal article" date="2023" name="G3 (Bethesda)">
        <title>A reference genome for the long-term kleptoplast-retaining sea slug Elysia crispata morphotype clarki.</title>
        <authorList>
            <person name="Eastman K.E."/>
            <person name="Pendleton A.L."/>
            <person name="Shaikh M.A."/>
            <person name="Suttiyut T."/>
            <person name="Ogas R."/>
            <person name="Tomko P."/>
            <person name="Gavelis G."/>
            <person name="Widhalm J.R."/>
            <person name="Wisecaver J.H."/>
        </authorList>
    </citation>
    <scope>NUCLEOTIDE SEQUENCE</scope>
    <source>
        <strain evidence="3">ECLA1</strain>
    </source>
</reference>